<evidence type="ECO:0000256" key="3">
    <source>
        <dbReference type="ARBA" id="ARBA00022729"/>
    </source>
</evidence>
<dbReference type="Proteomes" id="UP001187531">
    <property type="component" value="Unassembled WGS sequence"/>
</dbReference>
<sequence length="1445" mass="161182">MGLVLRGNFAFMKGFRMVEAVEDDGPVRGEATVAVYPEYKVSYIQPFFTEPIRKVIQINGKADVTFDLTNELRLTDDYDREIRFDVTVIEALTLRTQNISSSMKLFKYKHKLELVKTSDNFKPGLKYTAFLKVAYQDDKPVQDENTEVAVRYGYSHNHENYVNTTYRVPKNGIVELTFFPPVHEDASVLGIEAHYKEQEEWFSTVSRAESPSDTYLQAILMTSKALKVGDEVTISLNCTAPLTQYSYQILGRGDILQARTITANNETDHSFSFILSSQMAPTVRVLVFFLVDDEIVADSLSFDVEGAFQNFADIEVDPLQGEPGNDVSIRVKSKPNSFVGLLGVDQSVLLLRSGNDITQRQVLEELKTYDSKEEPDYTSWFRNRKKRSLYWWPKSSTTSEVFLNTGVTVLTNGMVYYKDDANTLARPTAAPLPIGRPILSKGVPSVRVDKGPPLSLRPLTRPPLAGPYAFSWIPKPKDNRPKVYLRKDIRPTWIFESLDTGNDGLATFSQTAPDTITSWIISAFSIDSLYGIGVSEEPSKLQIFRPFFVQLNLPYSVIRGEAVSVQVVVFNYMSKDQNAAVVLESSGDDFEFIGDENDIRSLDLYREKNVNVKSQDGASVSFLIRPKKLGYIDVKVSAKAPTAGDAELRKLLVKAEGETIYKNKAVLIDLRQRSVFNESISIEIPPYAVPGSEHIEVDAIADIMGPSINNLEKLIRIPYGCGEQNMVNFVPNIVALEYLKATDQLDRNKDVQFRALRNIETGYQRQLTYKRNDGSYSAFGSADPSGSTWLTAFVARSFRQAQSYIAIEDSVIDQALEWLAANQAPNGSFPEIGKVSHSDMQGGAAKGVPLTAYALLAFLEKSNGQDNHKDTIDKAKRFLRGELPNMRDPYVIAVSAYALNLAEDSGQFDAFELLESKKNTSMEGKLYWSREIDEEAMKNPRNLLTKPVDIEMTAYALLTYIHRGLVPEALPIMKWLVSKRNSQGGFESTQDTVIGLFALAELAERIIVSNTDVNVKFEFEGTEHLVYLRKENAMVLQNFILPTTTKSVDITASGSGFAVVQVSYSYNVNITGEWPLFNLDTQLFQRANENRMQLTVCSSFVGTYGTNESNMAVLDVSVPSGFTVDEDSVPELTTYKDVKLAEMKEDGSGVLIYFDSVTQDTVCPSVTAFRTYKVSEQRKVPVVMYDYYDNSRRARVFYDPVPAKICDICDGSECKSRCQNLPGWKVEDGASVGGVDDSPTGDDGAANIHTLSLSLILMPSEFYLSEIDMERCLKDSKEMWETTPKSATYTKYEAKKEFISVFDANGLSPRTPIANDMAVISVPLNELKAEKCLRISAEDLLIYLSKNEVLPLDIRQPQDYSRGSLSESINLPFSNCFDKSTEEITKIPTEVRATKKIVLVISGGRGHMAACLVASALLKAGVARVCTLHKGIDSLRNSNALVLPS</sequence>
<evidence type="ECO:0000259" key="7">
    <source>
        <dbReference type="PROSITE" id="PS50206"/>
    </source>
</evidence>
<evidence type="ECO:0000313" key="9">
    <source>
        <dbReference type="Proteomes" id="UP001187531"/>
    </source>
</evidence>
<dbReference type="Gene3D" id="6.20.50.160">
    <property type="match status" value="1"/>
</dbReference>
<name>A0AA88I2N5_ARTSF</name>
<dbReference type="SUPFAM" id="SSF49410">
    <property type="entry name" value="Alpha-macroglobulin receptor domain"/>
    <property type="match status" value="1"/>
</dbReference>
<dbReference type="SUPFAM" id="SSF48239">
    <property type="entry name" value="Terpenoid cyclases/Protein prenyltransferases"/>
    <property type="match status" value="1"/>
</dbReference>
<dbReference type="InterPro" id="IPR036595">
    <property type="entry name" value="A-macroglobulin_rcpt-bd_sf"/>
</dbReference>
<dbReference type="InterPro" id="IPR001599">
    <property type="entry name" value="Macroglobln_a2"/>
</dbReference>
<evidence type="ECO:0000256" key="6">
    <source>
        <dbReference type="ARBA" id="ARBA00023157"/>
    </source>
</evidence>
<accession>A0AA88I2N5</accession>
<comment type="caution">
    <text evidence="8">The sequence shown here is derived from an EMBL/GenBank/DDBJ whole genome shotgun (WGS) entry which is preliminary data.</text>
</comment>
<dbReference type="InterPro" id="IPR013783">
    <property type="entry name" value="Ig-like_fold"/>
</dbReference>
<dbReference type="InterPro" id="IPR041813">
    <property type="entry name" value="A2M_TED"/>
</dbReference>
<evidence type="ECO:0000313" key="8">
    <source>
        <dbReference type="EMBL" id="KAK2720500.1"/>
    </source>
</evidence>
<keyword evidence="4" id="KW-0722">Serine protease inhibitor</keyword>
<evidence type="ECO:0000256" key="1">
    <source>
        <dbReference type="ARBA" id="ARBA00010952"/>
    </source>
</evidence>
<dbReference type="InterPro" id="IPR008930">
    <property type="entry name" value="Terpenoid_cyclase/PrenylTrfase"/>
</dbReference>
<dbReference type="Pfam" id="PF07678">
    <property type="entry name" value="TED_complement"/>
    <property type="match status" value="1"/>
</dbReference>
<dbReference type="InterPro" id="IPR036873">
    <property type="entry name" value="Rhodanese-like_dom_sf"/>
</dbReference>
<dbReference type="SMART" id="SM00450">
    <property type="entry name" value="RHOD"/>
    <property type="match status" value="1"/>
</dbReference>
<gene>
    <name evidence="8" type="ORF">QYM36_004397</name>
</gene>
<dbReference type="CDD" id="cd02897">
    <property type="entry name" value="A2M_2"/>
    <property type="match status" value="1"/>
</dbReference>
<dbReference type="InterPro" id="IPR050473">
    <property type="entry name" value="A2M/Complement_sys"/>
</dbReference>
<keyword evidence="3" id="KW-0732">Signal</keyword>
<evidence type="ECO:0000256" key="5">
    <source>
        <dbReference type="ARBA" id="ARBA00022966"/>
    </source>
</evidence>
<dbReference type="Pfam" id="PF07703">
    <property type="entry name" value="A2M_BRD"/>
    <property type="match status" value="1"/>
</dbReference>
<dbReference type="SMART" id="SM01361">
    <property type="entry name" value="A2M_recep"/>
    <property type="match status" value="1"/>
</dbReference>
<dbReference type="SMART" id="SM01360">
    <property type="entry name" value="A2M"/>
    <property type="match status" value="1"/>
</dbReference>
<evidence type="ECO:0000256" key="4">
    <source>
        <dbReference type="ARBA" id="ARBA00022900"/>
    </source>
</evidence>
<dbReference type="InterPro" id="IPR047565">
    <property type="entry name" value="Alpha-macroglob_thiol-ester_cl"/>
</dbReference>
<feature type="domain" description="Rhodanese" evidence="7">
    <location>
        <begin position="1345"/>
        <end position="1444"/>
    </location>
</feature>
<proteinExistence type="inferred from homology"/>
<dbReference type="InterPro" id="IPR001763">
    <property type="entry name" value="Rhodanese-like_dom"/>
</dbReference>
<dbReference type="PANTHER" id="PTHR11412">
    <property type="entry name" value="MACROGLOBULIN / COMPLEMENT"/>
    <property type="match status" value="1"/>
</dbReference>
<organism evidence="8 9">
    <name type="scientific">Artemia franciscana</name>
    <name type="common">Brine shrimp</name>
    <name type="synonym">Artemia sanfranciscana</name>
    <dbReference type="NCBI Taxonomy" id="6661"/>
    <lineage>
        <taxon>Eukaryota</taxon>
        <taxon>Metazoa</taxon>
        <taxon>Ecdysozoa</taxon>
        <taxon>Arthropoda</taxon>
        <taxon>Crustacea</taxon>
        <taxon>Branchiopoda</taxon>
        <taxon>Anostraca</taxon>
        <taxon>Artemiidae</taxon>
        <taxon>Artemia</taxon>
    </lineage>
</organism>
<dbReference type="SUPFAM" id="SSF52821">
    <property type="entry name" value="Rhodanese/Cell cycle control phosphatase"/>
    <property type="match status" value="1"/>
</dbReference>
<keyword evidence="5" id="KW-0882">Thioester bond</keyword>
<evidence type="ECO:0000256" key="2">
    <source>
        <dbReference type="ARBA" id="ARBA00022690"/>
    </source>
</evidence>
<dbReference type="Gene3D" id="2.60.120.1540">
    <property type="match status" value="1"/>
</dbReference>
<dbReference type="GO" id="GO:0005615">
    <property type="term" value="C:extracellular space"/>
    <property type="evidence" value="ECO:0007669"/>
    <property type="project" value="InterPro"/>
</dbReference>
<dbReference type="Pfam" id="PF00207">
    <property type="entry name" value="A2M"/>
    <property type="match status" value="1"/>
</dbReference>
<reference evidence="8" key="1">
    <citation type="submission" date="2023-07" db="EMBL/GenBank/DDBJ databases">
        <title>Chromosome-level genome assembly of Artemia franciscana.</title>
        <authorList>
            <person name="Jo E."/>
        </authorList>
    </citation>
    <scope>NUCLEOTIDE SEQUENCE</scope>
    <source>
        <tissue evidence="8">Whole body</tissue>
    </source>
</reference>
<dbReference type="InterPro" id="IPR011626">
    <property type="entry name" value="Alpha-macroglobulin_TED"/>
</dbReference>
<dbReference type="EMBL" id="JAVRJZ010000007">
    <property type="protein sequence ID" value="KAK2720500.1"/>
    <property type="molecule type" value="Genomic_DNA"/>
</dbReference>
<dbReference type="Gene3D" id="2.60.40.690">
    <property type="entry name" value="Alpha-macroglobulin, receptor-binding domain"/>
    <property type="match status" value="1"/>
</dbReference>
<keyword evidence="9" id="KW-1185">Reference proteome</keyword>
<dbReference type="PANTHER" id="PTHR11412:SF136">
    <property type="entry name" value="CD109 ANTIGEN"/>
    <property type="match status" value="1"/>
</dbReference>
<dbReference type="Gene3D" id="1.50.10.20">
    <property type="match status" value="1"/>
</dbReference>
<dbReference type="Gene3D" id="2.60.40.10">
    <property type="entry name" value="Immunoglobulins"/>
    <property type="match status" value="2"/>
</dbReference>
<comment type="similarity">
    <text evidence="1">Belongs to the protease inhibitor I39 (alpha-2-macroglobulin) family.</text>
</comment>
<dbReference type="Pfam" id="PF07677">
    <property type="entry name" value="A2M_recep"/>
    <property type="match status" value="1"/>
</dbReference>
<dbReference type="PROSITE" id="PS00477">
    <property type="entry name" value="ALPHA_2_MACROGLOBULIN"/>
    <property type="match status" value="1"/>
</dbReference>
<dbReference type="InterPro" id="IPR014756">
    <property type="entry name" value="Ig_E-set"/>
</dbReference>
<dbReference type="SUPFAM" id="SSF81296">
    <property type="entry name" value="E set domains"/>
    <property type="match status" value="1"/>
</dbReference>
<dbReference type="SMART" id="SM01359">
    <property type="entry name" value="A2M_N_2"/>
    <property type="match status" value="1"/>
</dbReference>
<keyword evidence="2" id="KW-0646">Protease inhibitor</keyword>
<dbReference type="PROSITE" id="PS50206">
    <property type="entry name" value="RHODANESE_3"/>
    <property type="match status" value="1"/>
</dbReference>
<keyword evidence="6" id="KW-1015">Disulfide bond</keyword>
<dbReference type="Gene3D" id="2.20.130.20">
    <property type="match status" value="1"/>
</dbReference>
<dbReference type="InterPro" id="IPR011625">
    <property type="entry name" value="A2M_N_BRD"/>
</dbReference>
<dbReference type="Gene3D" id="2.60.40.1930">
    <property type="match status" value="1"/>
</dbReference>
<dbReference type="Pfam" id="PF00581">
    <property type="entry name" value="Rhodanese"/>
    <property type="match status" value="1"/>
</dbReference>
<dbReference type="InterPro" id="IPR009048">
    <property type="entry name" value="A-macroglobulin_rcpt-bd"/>
</dbReference>
<dbReference type="Gene3D" id="3.40.250.10">
    <property type="entry name" value="Rhodanese-like domain"/>
    <property type="match status" value="1"/>
</dbReference>
<dbReference type="GO" id="GO:0004867">
    <property type="term" value="F:serine-type endopeptidase inhibitor activity"/>
    <property type="evidence" value="ECO:0007669"/>
    <property type="project" value="UniProtKB-KW"/>
</dbReference>
<dbReference type="InterPro" id="IPR019742">
    <property type="entry name" value="MacrogloblnA2_CS"/>
</dbReference>
<protein>
    <recommendedName>
        <fullName evidence="7">Rhodanese domain-containing protein</fullName>
    </recommendedName>
</protein>
<dbReference type="SMART" id="SM01419">
    <property type="entry name" value="Thiol-ester_cl"/>
    <property type="match status" value="1"/>
</dbReference>
<dbReference type="Gene3D" id="2.60.40.1940">
    <property type="match status" value="1"/>
</dbReference>